<reference evidence="10 11" key="1">
    <citation type="submission" date="2014-01" db="EMBL/GenBank/DDBJ databases">
        <authorList>
            <person name="Zuccon D."/>
        </authorList>
    </citation>
    <scope>NUCLEOTIDE SEQUENCE [LARGE SCALE GENOMIC DNA]</scope>
    <source>
        <strain evidence="10 11">Y31</strain>
    </source>
</reference>
<dbReference type="Pfam" id="PF00881">
    <property type="entry name" value="Nitroreductase"/>
    <property type="match status" value="1"/>
</dbReference>
<dbReference type="CDD" id="cd02135">
    <property type="entry name" value="YdjA-like"/>
    <property type="match status" value="1"/>
</dbReference>
<evidence type="ECO:0000313" key="11">
    <source>
        <dbReference type="Proteomes" id="UP000078358"/>
    </source>
</evidence>
<comment type="similarity">
    <text evidence="1 7">Belongs to the nitroreductase family.</text>
</comment>
<dbReference type="Gene3D" id="3.40.109.10">
    <property type="entry name" value="NADH Oxidase"/>
    <property type="match status" value="1"/>
</dbReference>
<gene>
    <name evidence="10" type="ORF">F480_03005</name>
</gene>
<dbReference type="Proteomes" id="UP000078358">
    <property type="component" value="Unassembled WGS sequence"/>
</dbReference>
<evidence type="ECO:0000256" key="5">
    <source>
        <dbReference type="ARBA" id="ARBA00023002"/>
    </source>
</evidence>
<dbReference type="PANTHER" id="PTHR43821">
    <property type="entry name" value="NAD(P)H NITROREDUCTASE YDJA-RELATED"/>
    <property type="match status" value="1"/>
</dbReference>
<evidence type="ECO:0000256" key="6">
    <source>
        <dbReference type="ARBA" id="ARBA00023027"/>
    </source>
</evidence>
<dbReference type="GO" id="GO:0016491">
    <property type="term" value="F:oxidoreductase activity"/>
    <property type="evidence" value="ECO:0007669"/>
    <property type="project" value="UniProtKB-UniRule"/>
</dbReference>
<feature type="binding site" evidence="8">
    <location>
        <position position="35"/>
    </location>
    <ligand>
        <name>FMN</name>
        <dbReference type="ChEBI" id="CHEBI:58210"/>
        <note>ligand shared between dimeric partners</note>
    </ligand>
</feature>
<dbReference type="InterPro" id="IPR026021">
    <property type="entry name" value="YdjA-like"/>
</dbReference>
<keyword evidence="5 7" id="KW-0560">Oxidoreductase</keyword>
<dbReference type="PATRIC" id="fig|1261658.3.peg.606"/>
<feature type="binding site" description="in other chain" evidence="8">
    <location>
        <begin position="130"/>
        <end position="132"/>
    </location>
    <ligand>
        <name>FMN</name>
        <dbReference type="ChEBI" id="CHEBI:58210"/>
        <note>ligand shared between dimeric partners</note>
    </ligand>
</feature>
<sequence>MNTLDFLQRRRSCKKFGDIAPNRDQLEHMFKAALRAPDHGRLKPYRFVVIENKQALYQALLAAVTEFDLGERGLEKAEKLSSQAPTVVAAIAKLDDQNKKVPAWEQMVTTGCATYALQLAANVQGFETVWISKHWVQGKAMREMLTCKENEKVIGLILIGSPQDKAEITTATETENTEGFVCYLEG</sequence>
<dbReference type="RefSeq" id="WP_064318159.1">
    <property type="nucleotide sequence ID" value="NZ_JACI01000001.1"/>
</dbReference>
<organism evidence="10 11">
    <name type="scientific">Bibersteinia trehalosi Y31</name>
    <dbReference type="NCBI Taxonomy" id="1261658"/>
    <lineage>
        <taxon>Bacteria</taxon>
        <taxon>Pseudomonadati</taxon>
        <taxon>Pseudomonadota</taxon>
        <taxon>Gammaproteobacteria</taxon>
        <taxon>Pasteurellales</taxon>
        <taxon>Pasteurellaceae</taxon>
        <taxon>Bibersteinia</taxon>
    </lineage>
</organism>
<evidence type="ECO:0000256" key="1">
    <source>
        <dbReference type="ARBA" id="ARBA00007118"/>
    </source>
</evidence>
<evidence type="ECO:0000256" key="3">
    <source>
        <dbReference type="ARBA" id="ARBA00022643"/>
    </source>
</evidence>
<dbReference type="InterPro" id="IPR029479">
    <property type="entry name" value="Nitroreductase"/>
</dbReference>
<dbReference type="SUPFAM" id="SSF55469">
    <property type="entry name" value="FMN-dependent nitroreductase-like"/>
    <property type="match status" value="1"/>
</dbReference>
<feature type="domain" description="Nitroreductase" evidence="9">
    <location>
        <begin position="8"/>
        <end position="160"/>
    </location>
</feature>
<evidence type="ECO:0000313" key="10">
    <source>
        <dbReference type="EMBL" id="OAQ15513.1"/>
    </source>
</evidence>
<dbReference type="AlphaFoldDB" id="A0A179D036"/>
<keyword evidence="6 7" id="KW-0520">NAD</keyword>
<keyword evidence="3 7" id="KW-0288">FMN</keyword>
<feature type="binding site" description="in other chain" evidence="8">
    <location>
        <begin position="10"/>
        <end position="12"/>
    </location>
    <ligand>
        <name>FMN</name>
        <dbReference type="ChEBI" id="CHEBI:58210"/>
        <note>ligand shared between dimeric partners</note>
    </ligand>
</feature>
<protein>
    <recommendedName>
        <fullName evidence="7">Putative NAD(P)H nitroreductase</fullName>
        <ecNumber evidence="7">1.-.-.-</ecNumber>
    </recommendedName>
</protein>
<dbReference type="PIRSF" id="PIRSF000232">
    <property type="entry name" value="YdjA"/>
    <property type="match status" value="1"/>
</dbReference>
<evidence type="ECO:0000256" key="4">
    <source>
        <dbReference type="ARBA" id="ARBA00022857"/>
    </source>
</evidence>
<dbReference type="EMBL" id="JACI01000001">
    <property type="protein sequence ID" value="OAQ15513.1"/>
    <property type="molecule type" value="Genomic_DNA"/>
</dbReference>
<evidence type="ECO:0000256" key="7">
    <source>
        <dbReference type="PIRNR" id="PIRNR000232"/>
    </source>
</evidence>
<feature type="binding site" evidence="8">
    <location>
        <position position="39"/>
    </location>
    <ligand>
        <name>FMN</name>
        <dbReference type="ChEBI" id="CHEBI:58210"/>
        <note>ligand shared between dimeric partners</note>
    </ligand>
</feature>
<comment type="caution">
    <text evidence="10">The sequence shown here is derived from an EMBL/GenBank/DDBJ whole genome shotgun (WGS) entry which is preliminary data.</text>
</comment>
<evidence type="ECO:0000259" key="9">
    <source>
        <dbReference type="Pfam" id="PF00881"/>
    </source>
</evidence>
<dbReference type="InterPro" id="IPR000415">
    <property type="entry name" value="Nitroreductase-like"/>
</dbReference>
<keyword evidence="4 7" id="KW-0521">NADP</keyword>
<keyword evidence="2 7" id="KW-0285">Flavoprotein</keyword>
<dbReference type="InterPro" id="IPR052530">
    <property type="entry name" value="NAD(P)H_nitroreductase"/>
</dbReference>
<dbReference type="EC" id="1.-.-.-" evidence="7"/>
<accession>A0A179D036</accession>
<evidence type="ECO:0000256" key="2">
    <source>
        <dbReference type="ARBA" id="ARBA00022630"/>
    </source>
</evidence>
<evidence type="ECO:0000256" key="8">
    <source>
        <dbReference type="PIRSR" id="PIRSR000232-1"/>
    </source>
</evidence>
<dbReference type="PANTHER" id="PTHR43821:SF1">
    <property type="entry name" value="NAD(P)H NITROREDUCTASE YDJA-RELATED"/>
    <property type="match status" value="1"/>
</dbReference>
<proteinExistence type="inferred from homology"/>
<comment type="cofactor">
    <cofactor evidence="8">
        <name>FMN</name>
        <dbReference type="ChEBI" id="CHEBI:58210"/>
    </cofactor>
    <text evidence="8">Binds 1 FMN per subunit.</text>
</comment>
<name>A0A179D036_BIBTR</name>